<evidence type="ECO:0000256" key="3">
    <source>
        <dbReference type="ARBA" id="ARBA00022692"/>
    </source>
</evidence>
<evidence type="ECO:0000256" key="5">
    <source>
        <dbReference type="ARBA" id="ARBA00023136"/>
    </source>
</evidence>
<feature type="compositionally biased region" description="Polar residues" evidence="6">
    <location>
        <begin position="322"/>
        <end position="352"/>
    </location>
</feature>
<sequence>MALNRIWSARPLLQTIPRTTQCVGARSIQQNPPSATGSTEDPASIVSKPSWSVKSLLPESTSLPQSRTISSKQLHHLLRLSALPPPSSVEEEEEMLKTLESQIHFVKEVQSIDTTGVTPLRSIRDETEEAQEENKISIKTLDASLKQERYIGRSRRIHRTRPERLDNPEGEVWDGDALKPASKTMGRTGLPVTAFHTHPTFKYLLTFVRVISSQFVDLRTRLLPQKLRADSSGWQPSSTSPASFFASSLDSAHMDSPTSWSGQSGPPEVGRQTQQTQIDVDLASILSLNERQDLALLIVDIMDQMQQTICDHFNMEHPRPQPNDNELSPDNPDPSTLKQESLTPTPRKSSTMEVKVEAEAFRYFSAWKDSVTYRVGDIINAPDYPELRNRQQQHEGQINESAESTTTTPDTCRYPPIETPLKELPRATKLIILHSVLLLLLSLQHYSAHSRVLLLRMVSSLGLSIDDLVNDEIKVAEGLLQTAKIMTADEEAKAKFDKTKTSRKWKVGLASIAGGVLIGVTGGLAAPFVAAGIGAVMGGLGLGATVAAGYLGAVASSTAIIGGIFGAYGARMTGKMMDRYAREVEDFAFLPIHTPTASEGENIASVRTDQRLRVTIAISGWLTEQEDFVNPWRVLGQDSEAFALRWEFKALVKLGNALTAVVRNAAWAFASKQAITGTVFAPILGAAMWPVALLKLSHIIDNPFSIAKIRADKAGQVLADALINKAQGERPVTLVGYSLGARVIFSCLISLARRRAYGLVESAILIGSPTPSTTSHWRLMRTIVSGRLVNVFSLNDSILGFLYRANSAQFGIAGLQPISGVPGVENFDVSDAVSGHLRYQYMVGSILKRIGHDHLDKEQLRRQIDMLRARDEGDEKRLEWEKEQDQIKMKLRQQMENNLSREPLLVDVQPVEREGEERQGQREMNMGQQLLQENNSLFEPSSADVQRLERMVEEQTQQALCHAQLARLEIVDRTND</sequence>
<evidence type="ECO:0000313" key="9">
    <source>
        <dbReference type="EMBL" id="OAT09850.1"/>
    </source>
</evidence>
<dbReference type="InterPro" id="IPR007941">
    <property type="entry name" value="DUF726"/>
</dbReference>
<dbReference type="Gene3D" id="3.40.50.1820">
    <property type="entry name" value="alpha/beta hydrolase"/>
    <property type="match status" value="1"/>
</dbReference>
<dbReference type="GeneID" id="8509412"/>
<evidence type="ECO:0000256" key="1">
    <source>
        <dbReference type="ARBA" id="ARBA00004141"/>
    </source>
</evidence>
<dbReference type="KEGG" id="bgh:BDBG_05554"/>
<dbReference type="InterPro" id="IPR049545">
    <property type="entry name" value="Gta3_dom"/>
</dbReference>
<dbReference type="Proteomes" id="UP000002038">
    <property type="component" value="Unassembled WGS sequence"/>
</dbReference>
<dbReference type="GO" id="GO:0016020">
    <property type="term" value="C:membrane"/>
    <property type="evidence" value="ECO:0007669"/>
    <property type="project" value="UniProtKB-SubCell"/>
</dbReference>
<dbReference type="OrthoDB" id="277931at2759"/>
<dbReference type="InterPro" id="IPR029058">
    <property type="entry name" value="AB_hydrolase_fold"/>
</dbReference>
<dbReference type="EMBL" id="GG657458">
    <property type="protein sequence ID" value="OAT09850.1"/>
    <property type="molecule type" value="Genomic_DNA"/>
</dbReference>
<proteinExistence type="inferred from homology"/>
<organism evidence="9 10">
    <name type="scientific">Blastomyces gilchristii (strain SLH14081)</name>
    <name type="common">Blastomyces dermatitidis</name>
    <dbReference type="NCBI Taxonomy" id="559298"/>
    <lineage>
        <taxon>Eukaryota</taxon>
        <taxon>Fungi</taxon>
        <taxon>Dikarya</taxon>
        <taxon>Ascomycota</taxon>
        <taxon>Pezizomycotina</taxon>
        <taxon>Eurotiomycetes</taxon>
        <taxon>Eurotiomycetidae</taxon>
        <taxon>Onygenales</taxon>
        <taxon>Ajellomycetaceae</taxon>
        <taxon>Blastomyces</taxon>
    </lineage>
</organism>
<dbReference type="Pfam" id="PF05277">
    <property type="entry name" value="DUF726"/>
    <property type="match status" value="1"/>
</dbReference>
<evidence type="ECO:0000256" key="2">
    <source>
        <dbReference type="ARBA" id="ARBA00009824"/>
    </source>
</evidence>
<keyword evidence="10" id="KW-1185">Reference proteome</keyword>
<dbReference type="VEuPathDB" id="FungiDB:BDBG_05554"/>
<feature type="transmembrane region" description="Helical" evidence="7">
    <location>
        <begin position="507"/>
        <end position="535"/>
    </location>
</feature>
<evidence type="ECO:0000256" key="4">
    <source>
        <dbReference type="ARBA" id="ARBA00022989"/>
    </source>
</evidence>
<keyword evidence="4 7" id="KW-1133">Transmembrane helix</keyword>
<feature type="region of interest" description="Disordered" evidence="6">
    <location>
        <begin position="249"/>
        <end position="274"/>
    </location>
</feature>
<keyword evidence="3 7" id="KW-0812">Transmembrane</keyword>
<dbReference type="SUPFAM" id="SSF53474">
    <property type="entry name" value="alpha/beta-Hydrolases"/>
    <property type="match status" value="1"/>
</dbReference>
<reference evidence="10" key="1">
    <citation type="journal article" date="2015" name="PLoS Genet.">
        <title>The dynamic genome and transcriptome of the human fungal pathogen Blastomyces and close relative Emmonsia.</title>
        <authorList>
            <person name="Munoz J.F."/>
            <person name="Gauthier G.M."/>
            <person name="Desjardins C.A."/>
            <person name="Gallo J.E."/>
            <person name="Holder J."/>
            <person name="Sullivan T.D."/>
            <person name="Marty A.J."/>
            <person name="Carmen J.C."/>
            <person name="Chen Z."/>
            <person name="Ding L."/>
            <person name="Gujja S."/>
            <person name="Magrini V."/>
            <person name="Misas E."/>
            <person name="Mitreva M."/>
            <person name="Priest M."/>
            <person name="Saif S."/>
            <person name="Whiston E.A."/>
            <person name="Young S."/>
            <person name="Zeng Q."/>
            <person name="Goldman W.E."/>
            <person name="Mardis E.R."/>
            <person name="Taylor J.W."/>
            <person name="McEwen J.G."/>
            <person name="Clay O.K."/>
            <person name="Klein B.S."/>
            <person name="Cuomo C.A."/>
        </authorList>
    </citation>
    <scope>NUCLEOTIDE SEQUENCE [LARGE SCALE GENOMIC DNA]</scope>
    <source>
        <strain evidence="10">SLH14081</strain>
    </source>
</reference>
<feature type="transmembrane region" description="Helical" evidence="7">
    <location>
        <begin position="547"/>
        <end position="570"/>
    </location>
</feature>
<gene>
    <name evidence="9" type="ORF">BDBG_05554</name>
</gene>
<evidence type="ECO:0000256" key="6">
    <source>
        <dbReference type="SAM" id="MobiDB-lite"/>
    </source>
</evidence>
<feature type="compositionally biased region" description="Polar residues" evidence="6">
    <location>
        <begin position="394"/>
        <end position="410"/>
    </location>
</feature>
<feature type="domain" description="Glutamyl-tRNA amidotransferase complex subunit Gta3" evidence="8">
    <location>
        <begin position="67"/>
        <end position="120"/>
    </location>
</feature>
<feature type="region of interest" description="Disordered" evidence="6">
    <location>
        <begin position="26"/>
        <end position="46"/>
    </location>
</feature>
<accession>A0A179UPQ6</accession>
<dbReference type="PANTHER" id="PTHR17920">
    <property type="entry name" value="TRANSMEMBRANE AND COILED-COIL DOMAIN-CONTAINING PROTEIN 4 TMCO4"/>
    <property type="match status" value="1"/>
</dbReference>
<dbReference type="RefSeq" id="XP_031579037.1">
    <property type="nucleotide sequence ID" value="XM_031722213.1"/>
</dbReference>
<protein>
    <submittedName>
        <fullName evidence="9">DUF726 domain-containing protein</fullName>
    </submittedName>
</protein>
<evidence type="ECO:0000313" key="10">
    <source>
        <dbReference type="Proteomes" id="UP000002038"/>
    </source>
</evidence>
<feature type="region of interest" description="Disordered" evidence="6">
    <location>
        <begin position="389"/>
        <end position="413"/>
    </location>
</feature>
<feature type="transmembrane region" description="Helical" evidence="7">
    <location>
        <begin position="430"/>
        <end position="448"/>
    </location>
</feature>
<keyword evidence="5 7" id="KW-0472">Membrane</keyword>
<comment type="subcellular location">
    <subcellularLocation>
        <location evidence="1">Membrane</location>
        <topology evidence="1">Multi-pass membrane protein</topology>
    </subcellularLocation>
</comment>
<dbReference type="PANTHER" id="PTHR17920:SF22">
    <property type="entry name" value="DUF726 DOMAIN PROTEIN (AFU_ORTHOLOGUE AFUA_2G12860)"/>
    <property type="match status" value="1"/>
</dbReference>
<evidence type="ECO:0000259" key="8">
    <source>
        <dbReference type="Pfam" id="PF20978"/>
    </source>
</evidence>
<dbReference type="Pfam" id="PF20978">
    <property type="entry name" value="Gta3"/>
    <property type="match status" value="1"/>
</dbReference>
<feature type="region of interest" description="Disordered" evidence="6">
    <location>
        <begin position="314"/>
        <end position="352"/>
    </location>
</feature>
<name>A0A179UPQ6_BLAGS</name>
<comment type="similarity">
    <text evidence="2">Belongs to the TMCO4 family.</text>
</comment>
<evidence type="ECO:0000256" key="7">
    <source>
        <dbReference type="SAM" id="Phobius"/>
    </source>
</evidence>
<dbReference type="AlphaFoldDB" id="A0A179UPQ6"/>